<dbReference type="SUPFAM" id="SSF46689">
    <property type="entry name" value="Homeodomain-like"/>
    <property type="match status" value="1"/>
</dbReference>
<evidence type="ECO:0000256" key="2">
    <source>
        <dbReference type="ARBA" id="ARBA00023125"/>
    </source>
</evidence>
<dbReference type="Gene3D" id="1.10.357.10">
    <property type="entry name" value="Tetracycline Repressor, domain 2"/>
    <property type="match status" value="1"/>
</dbReference>
<feature type="domain" description="HTH tetR-type" evidence="5">
    <location>
        <begin position="20"/>
        <end position="78"/>
    </location>
</feature>
<accession>A0A0K8NUJ1</accession>
<dbReference type="Proteomes" id="UP000037660">
    <property type="component" value="Unassembled WGS sequence"/>
</dbReference>
<dbReference type="SUPFAM" id="SSF48498">
    <property type="entry name" value="Tetracyclin repressor-like, C-terminal domain"/>
    <property type="match status" value="1"/>
</dbReference>
<dbReference type="AlphaFoldDB" id="A0A0K8NUJ1"/>
<dbReference type="GO" id="GO:0000976">
    <property type="term" value="F:transcription cis-regulatory region binding"/>
    <property type="evidence" value="ECO:0007669"/>
    <property type="project" value="TreeGrafter"/>
</dbReference>
<keyword evidence="2 4" id="KW-0238">DNA-binding</keyword>
<protein>
    <submittedName>
        <fullName evidence="6">Transcriptional regulator NfxB</fullName>
    </submittedName>
</protein>
<dbReference type="InterPro" id="IPR009057">
    <property type="entry name" value="Homeodomain-like_sf"/>
</dbReference>
<evidence type="ECO:0000313" key="6">
    <source>
        <dbReference type="EMBL" id="GAP34066.1"/>
    </source>
</evidence>
<dbReference type="EMBL" id="BBYR01000006">
    <property type="protein sequence ID" value="GAP34066.1"/>
    <property type="molecule type" value="Genomic_DNA"/>
</dbReference>
<comment type="caution">
    <text evidence="6">The sequence shown here is derived from an EMBL/GenBank/DDBJ whole genome shotgun (WGS) entry which is preliminary data.</text>
</comment>
<dbReference type="GO" id="GO:0003700">
    <property type="term" value="F:DNA-binding transcription factor activity"/>
    <property type="evidence" value="ECO:0007669"/>
    <property type="project" value="TreeGrafter"/>
</dbReference>
<dbReference type="InterPro" id="IPR036271">
    <property type="entry name" value="Tet_transcr_reg_TetR-rel_C_sf"/>
</dbReference>
<keyword evidence="3" id="KW-0804">Transcription</keyword>
<evidence type="ECO:0000256" key="4">
    <source>
        <dbReference type="PROSITE-ProRule" id="PRU00335"/>
    </source>
</evidence>
<keyword evidence="1" id="KW-0805">Transcription regulation</keyword>
<dbReference type="InterPro" id="IPR001647">
    <property type="entry name" value="HTH_TetR"/>
</dbReference>
<reference evidence="6 7" key="2">
    <citation type="journal article" date="2016" name="Science">
        <title>A bacterium that degrades and assimilates poly(ethylene terephthalate).</title>
        <authorList>
            <person name="Yoshida S."/>
            <person name="Hiraga K."/>
            <person name="Takehana T."/>
            <person name="Taniguchi I."/>
            <person name="Yamaji H."/>
            <person name="Maeda Y."/>
            <person name="Toyohara K."/>
            <person name="Miyamoto K."/>
            <person name="Kimura Y."/>
            <person name="Oda K."/>
        </authorList>
    </citation>
    <scope>NUCLEOTIDE SEQUENCE [LARGE SCALE GENOMIC DNA]</scope>
    <source>
        <strain evidence="7">NBRC 110686 / TISTR 2288 / 201-F6</strain>
    </source>
</reference>
<dbReference type="RefSeq" id="WP_082367815.1">
    <property type="nucleotide sequence ID" value="NZ_BBYR01000006.1"/>
</dbReference>
<dbReference type="OrthoDB" id="8654052at2"/>
<dbReference type="InterPro" id="IPR050109">
    <property type="entry name" value="HTH-type_TetR-like_transc_reg"/>
</dbReference>
<evidence type="ECO:0000256" key="1">
    <source>
        <dbReference type="ARBA" id="ARBA00023015"/>
    </source>
</evidence>
<proteinExistence type="predicted"/>
<dbReference type="STRING" id="1547922.ISF6_3845"/>
<keyword evidence="7" id="KW-1185">Reference proteome</keyword>
<dbReference type="PROSITE" id="PS50977">
    <property type="entry name" value="HTH_TETR_2"/>
    <property type="match status" value="1"/>
</dbReference>
<evidence type="ECO:0000256" key="3">
    <source>
        <dbReference type="ARBA" id="ARBA00023163"/>
    </source>
</evidence>
<feature type="DNA-binding region" description="H-T-H motif" evidence="4">
    <location>
        <begin position="41"/>
        <end position="60"/>
    </location>
</feature>
<name>A0A0K8NUJ1_PISS1</name>
<dbReference type="PANTHER" id="PTHR30055:SF234">
    <property type="entry name" value="HTH-TYPE TRANSCRIPTIONAL REGULATOR BETI"/>
    <property type="match status" value="1"/>
</dbReference>
<evidence type="ECO:0000313" key="7">
    <source>
        <dbReference type="Proteomes" id="UP000037660"/>
    </source>
</evidence>
<dbReference type="PANTHER" id="PTHR30055">
    <property type="entry name" value="HTH-TYPE TRANSCRIPTIONAL REGULATOR RUTR"/>
    <property type="match status" value="1"/>
</dbReference>
<evidence type="ECO:0000259" key="5">
    <source>
        <dbReference type="PROSITE" id="PS50977"/>
    </source>
</evidence>
<gene>
    <name evidence="6" type="ORF">ISF6_3845</name>
</gene>
<sequence length="199" mass="21383">MRSDDDTPSAADDAGPLAEQGDDARLLAALALALVDKPRATLHELAQAVGVSKATLYRHSRTREELIDRLTRHATGCLQRALEEAQLDEGPARAALTRFVQAQLEQRDMAAFLVYQWQPQSIQSEGCGSSCDAYLGALDRFILRGQREGVFRIDISAQAQAEALIALLTGLVDAERRGRVARAGVAAAVEALFLNGSAA</sequence>
<dbReference type="Pfam" id="PF00440">
    <property type="entry name" value="TetR_N"/>
    <property type="match status" value="1"/>
</dbReference>
<reference evidence="7" key="1">
    <citation type="submission" date="2015-07" db="EMBL/GenBank/DDBJ databases">
        <title>Discovery of a poly(ethylene terephthalate assimilation.</title>
        <authorList>
            <person name="Yoshida S."/>
            <person name="Hiraga K."/>
            <person name="Takehana T."/>
            <person name="Taniguchi I."/>
            <person name="Yamaji H."/>
            <person name="Maeda Y."/>
            <person name="Toyohara K."/>
            <person name="Miyamoto K."/>
            <person name="Kimura Y."/>
            <person name="Oda K."/>
        </authorList>
    </citation>
    <scope>NUCLEOTIDE SEQUENCE [LARGE SCALE GENOMIC DNA]</scope>
    <source>
        <strain evidence="7">NBRC 110686 / TISTR 2288 / 201-F6</strain>
    </source>
</reference>
<organism evidence="6 7">
    <name type="scientific">Piscinibacter sakaiensis</name>
    <name type="common">Ideonella sakaiensis</name>
    <dbReference type="NCBI Taxonomy" id="1547922"/>
    <lineage>
        <taxon>Bacteria</taxon>
        <taxon>Pseudomonadati</taxon>
        <taxon>Pseudomonadota</taxon>
        <taxon>Betaproteobacteria</taxon>
        <taxon>Burkholderiales</taxon>
        <taxon>Sphaerotilaceae</taxon>
        <taxon>Piscinibacter</taxon>
    </lineage>
</organism>